<protein>
    <recommendedName>
        <fullName evidence="6">NADH-quinone oxidoreductase subunit F</fullName>
    </recommendedName>
</protein>
<dbReference type="Gene3D" id="3.40.30.10">
    <property type="entry name" value="Glutaredoxin"/>
    <property type="match status" value="1"/>
</dbReference>
<dbReference type="EMBL" id="JARVCO010000012">
    <property type="protein sequence ID" value="MDZ8119891.1"/>
    <property type="molecule type" value="Genomic_DNA"/>
</dbReference>
<sequence>MGNSFNIAVGMSTCNMAAGSRILFQTLEKEGFGDDLSIMGCLGMCHAEPQIQITDSRNNTFLYQDLNPEKLNRIIRDHLRGGTPIEKWLFKSDEGIGPELLGKQRRIVLGNCGRINPENIDEYLAADGYKALESVLKQNDPMAICKTVLASGLRGRGGGRIPDGDEVEVCVGRRAE</sequence>
<proteinExistence type="predicted"/>
<evidence type="ECO:0000313" key="5">
    <source>
        <dbReference type="Proteomes" id="UP001290861"/>
    </source>
</evidence>
<evidence type="ECO:0000256" key="3">
    <source>
        <dbReference type="ARBA" id="ARBA00023014"/>
    </source>
</evidence>
<dbReference type="SUPFAM" id="SSF52833">
    <property type="entry name" value="Thioredoxin-like"/>
    <property type="match status" value="1"/>
</dbReference>
<dbReference type="InterPro" id="IPR037225">
    <property type="entry name" value="Nuo51_FMN-bd_sf"/>
</dbReference>
<keyword evidence="1" id="KW-0479">Metal-binding</keyword>
<evidence type="ECO:0000256" key="1">
    <source>
        <dbReference type="ARBA" id="ARBA00022723"/>
    </source>
</evidence>
<comment type="caution">
    <text evidence="4">The sequence shown here is derived from an EMBL/GenBank/DDBJ whole genome shotgun (WGS) entry which is preliminary data.</text>
</comment>
<name>A0ABU5N0Y0_9BACT</name>
<dbReference type="Gene3D" id="6.10.250.1450">
    <property type="match status" value="1"/>
</dbReference>
<evidence type="ECO:0000313" key="4">
    <source>
        <dbReference type="EMBL" id="MDZ8119891.1"/>
    </source>
</evidence>
<dbReference type="SUPFAM" id="SSF142019">
    <property type="entry name" value="Nqo1 FMN-binding domain-like"/>
    <property type="match status" value="1"/>
</dbReference>
<dbReference type="PANTHER" id="PTHR43578:SF3">
    <property type="entry name" value="NADH-QUINONE OXIDOREDUCTASE SUBUNIT F"/>
    <property type="match status" value="1"/>
</dbReference>
<organism evidence="4 5">
    <name type="scientific">Pontiella agarivorans</name>
    <dbReference type="NCBI Taxonomy" id="3038953"/>
    <lineage>
        <taxon>Bacteria</taxon>
        <taxon>Pseudomonadati</taxon>
        <taxon>Kiritimatiellota</taxon>
        <taxon>Kiritimatiellia</taxon>
        <taxon>Kiritimatiellales</taxon>
        <taxon>Pontiellaceae</taxon>
        <taxon>Pontiella</taxon>
    </lineage>
</organism>
<dbReference type="CDD" id="cd02980">
    <property type="entry name" value="TRX_Fd_family"/>
    <property type="match status" value="1"/>
</dbReference>
<dbReference type="Proteomes" id="UP001290861">
    <property type="component" value="Unassembled WGS sequence"/>
</dbReference>
<evidence type="ECO:0008006" key="6">
    <source>
        <dbReference type="Google" id="ProtNLM"/>
    </source>
</evidence>
<keyword evidence="3" id="KW-0411">Iron-sulfur</keyword>
<keyword evidence="5" id="KW-1185">Reference proteome</keyword>
<accession>A0ABU5N0Y0</accession>
<evidence type="ECO:0000256" key="2">
    <source>
        <dbReference type="ARBA" id="ARBA00023004"/>
    </source>
</evidence>
<gene>
    <name evidence="4" type="ORF">P9H32_14775</name>
</gene>
<dbReference type="PANTHER" id="PTHR43578">
    <property type="entry name" value="NADH-QUINONE OXIDOREDUCTASE SUBUNIT F"/>
    <property type="match status" value="1"/>
</dbReference>
<reference evidence="4 5" key="1">
    <citation type="journal article" date="2024" name="Appl. Environ. Microbiol.">
        <title>Pontiella agarivorans sp. nov., a novel marine anaerobic bacterium capable of degrading macroalgal polysaccharides and fixing nitrogen.</title>
        <authorList>
            <person name="Liu N."/>
            <person name="Kivenson V."/>
            <person name="Peng X."/>
            <person name="Cui Z."/>
            <person name="Lankiewicz T.S."/>
            <person name="Gosselin K.M."/>
            <person name="English C.J."/>
            <person name="Blair E.M."/>
            <person name="O'Malley M.A."/>
            <person name="Valentine D.L."/>
        </authorList>
    </citation>
    <scope>NUCLEOTIDE SEQUENCE [LARGE SCALE GENOMIC DNA]</scope>
    <source>
        <strain evidence="4 5">NLcol2</strain>
    </source>
</reference>
<keyword evidence="2" id="KW-0408">Iron</keyword>
<dbReference type="InterPro" id="IPR036249">
    <property type="entry name" value="Thioredoxin-like_sf"/>
</dbReference>